<feature type="compositionally biased region" description="Basic residues" evidence="1">
    <location>
        <begin position="506"/>
        <end position="515"/>
    </location>
</feature>
<feature type="region of interest" description="Disordered" evidence="1">
    <location>
        <begin position="439"/>
        <end position="478"/>
    </location>
</feature>
<evidence type="ECO:0000256" key="1">
    <source>
        <dbReference type="SAM" id="MobiDB-lite"/>
    </source>
</evidence>
<evidence type="ECO:0000313" key="3">
    <source>
        <dbReference type="Proteomes" id="UP001059041"/>
    </source>
</evidence>
<feature type="compositionally biased region" description="Acidic residues" evidence="1">
    <location>
        <begin position="252"/>
        <end position="263"/>
    </location>
</feature>
<feature type="region of interest" description="Disordered" evidence="1">
    <location>
        <begin position="85"/>
        <end position="107"/>
    </location>
</feature>
<feature type="compositionally biased region" description="Low complexity" evidence="1">
    <location>
        <begin position="534"/>
        <end position="548"/>
    </location>
</feature>
<dbReference type="OrthoDB" id="8960114at2759"/>
<sequence length="645" mass="73162">MAELNPVSSAHVLLESMLQKLRLNTQSNNGSQTDIQTSSSPVEFNAVTGEDSSEVYQFGCPSNNSGEQDRRSSIWNNAGLRNESPWSHQSFPFGGTSTPNSNNPFRKIRKHVFSPKPKRTPLWRGPNNFTPERDNDVISWAGQDGTSRLEKYIQISVEGENRDVLDSGVPPLFTTEPYQKPPDLLAQTVPTSTSVLETPEVRGQSGTWSWGVGTDYGKTTKTSKKKWGEAKRWAKKVKEQWREKHRGTENEPGYDGETQEMNEEVQSNLSPLPGPIDVNNTSTELVYTSYIHNEPIDTGLDEAGTSSLTFMSENLFTLRTSNLMEEIFSGTEWAQFLSVNTTTQDQSNDSPSINNQSGEEEWTGKWTHTDITNSHLGMTQEQMSLPDSSTQDMAVDQPVYRRHGISQIVTELTNQLQTSDMCTNQLQYVDLSLNETHNSQKMNEQSQFSHQPSNESENSVPSYSQPQVSDLSREQSQDGKEGFIPLLDLSYLKPVDSSSTSTQGSLRRKREHWTRRREPSEDTGQDMEDENHRSSYMSTHSSNSTCSISPTSYLNSYQNSEDIESSFSMETAVKKRRMENSRHVRFAEEVVILPPTIWPEEEEEEEENEEVVEKEEDWQEDPAPRSSFPKWIGSIKGFKRTKYKF</sequence>
<name>A0A9W7TM04_TRIRA</name>
<feature type="region of interest" description="Disordered" evidence="1">
    <location>
        <begin position="494"/>
        <end position="548"/>
    </location>
</feature>
<feature type="region of interest" description="Disordered" evidence="1">
    <location>
        <begin position="238"/>
        <end position="276"/>
    </location>
</feature>
<feature type="compositionally biased region" description="Basic and acidic residues" evidence="1">
    <location>
        <begin position="238"/>
        <end position="249"/>
    </location>
</feature>
<proteinExistence type="predicted"/>
<feature type="compositionally biased region" description="Polar residues" evidence="1">
    <location>
        <begin position="341"/>
        <end position="357"/>
    </location>
</feature>
<organism evidence="2 3">
    <name type="scientific">Triplophysa rosa</name>
    <name type="common">Cave loach</name>
    <dbReference type="NCBI Taxonomy" id="992332"/>
    <lineage>
        <taxon>Eukaryota</taxon>
        <taxon>Metazoa</taxon>
        <taxon>Chordata</taxon>
        <taxon>Craniata</taxon>
        <taxon>Vertebrata</taxon>
        <taxon>Euteleostomi</taxon>
        <taxon>Actinopterygii</taxon>
        <taxon>Neopterygii</taxon>
        <taxon>Teleostei</taxon>
        <taxon>Ostariophysi</taxon>
        <taxon>Cypriniformes</taxon>
        <taxon>Nemacheilidae</taxon>
        <taxon>Triplophysa</taxon>
    </lineage>
</organism>
<dbReference type="EMBL" id="JAFHDT010000013">
    <property type="protein sequence ID" value="KAI7801418.1"/>
    <property type="molecule type" value="Genomic_DNA"/>
</dbReference>
<dbReference type="AlphaFoldDB" id="A0A9W7TM04"/>
<keyword evidence="3" id="KW-1185">Reference proteome</keyword>
<gene>
    <name evidence="2" type="ORF">IRJ41_012245</name>
</gene>
<accession>A0A9W7TM04</accession>
<feature type="region of interest" description="Disordered" evidence="1">
    <location>
        <begin position="341"/>
        <end position="364"/>
    </location>
</feature>
<feature type="compositionally biased region" description="Polar residues" evidence="1">
    <location>
        <begin position="496"/>
        <end position="505"/>
    </location>
</feature>
<feature type="compositionally biased region" description="Polar residues" evidence="1">
    <location>
        <begin position="85"/>
        <end position="104"/>
    </location>
</feature>
<feature type="region of interest" description="Disordered" evidence="1">
    <location>
        <begin position="596"/>
        <end position="627"/>
    </location>
</feature>
<comment type="caution">
    <text evidence="2">The sequence shown here is derived from an EMBL/GenBank/DDBJ whole genome shotgun (WGS) entry which is preliminary data.</text>
</comment>
<protein>
    <submittedName>
        <fullName evidence="2">Uncharacterized protein</fullName>
    </submittedName>
</protein>
<feature type="compositionally biased region" description="Acidic residues" evidence="1">
    <location>
        <begin position="599"/>
        <end position="620"/>
    </location>
</feature>
<feature type="compositionally biased region" description="Polar residues" evidence="1">
    <location>
        <begin position="439"/>
        <end position="470"/>
    </location>
</feature>
<reference evidence="2" key="1">
    <citation type="submission" date="2021-02" db="EMBL/GenBank/DDBJ databases">
        <title>Comparative genomics reveals that relaxation of natural selection precedes convergent phenotypic evolution of cavefish.</title>
        <authorList>
            <person name="Peng Z."/>
        </authorList>
    </citation>
    <scope>NUCLEOTIDE SEQUENCE</scope>
    <source>
        <tissue evidence="2">Muscle</tissue>
    </source>
</reference>
<evidence type="ECO:0000313" key="2">
    <source>
        <dbReference type="EMBL" id="KAI7801418.1"/>
    </source>
</evidence>
<dbReference type="Proteomes" id="UP001059041">
    <property type="component" value="Linkage Group LG13"/>
</dbReference>